<evidence type="ECO:0000259" key="10">
    <source>
        <dbReference type="PROSITE" id="PS50280"/>
    </source>
</evidence>
<dbReference type="PROSITE" id="PS51015">
    <property type="entry name" value="YDG"/>
    <property type="match status" value="1"/>
</dbReference>
<dbReference type="Pfam" id="PF02182">
    <property type="entry name" value="SAD_SRA"/>
    <property type="match status" value="1"/>
</dbReference>
<dbReference type="EMBL" id="RWGY01000039">
    <property type="protein sequence ID" value="TVU09280.1"/>
    <property type="molecule type" value="Genomic_DNA"/>
</dbReference>
<dbReference type="SMART" id="SM00468">
    <property type="entry name" value="PreSET"/>
    <property type="match status" value="1"/>
</dbReference>
<dbReference type="PANTHER" id="PTHR45660:SF46">
    <property type="entry name" value="HISTONE-LYSINE N-METHYLTRANSFERASE, H3 LYSINE-9 SPECIFIC SUVH6"/>
    <property type="match status" value="1"/>
</dbReference>
<keyword evidence="5" id="KW-0949">S-adenosyl-L-methionine</keyword>
<dbReference type="SMART" id="SM00317">
    <property type="entry name" value="SET"/>
    <property type="match status" value="1"/>
</dbReference>
<comment type="caution">
    <text evidence="14">The sequence shown here is derived from an EMBL/GenBank/DDBJ whole genome shotgun (WGS) entry which is preliminary data.</text>
</comment>
<evidence type="ECO:0000313" key="14">
    <source>
        <dbReference type="EMBL" id="TVU09280.1"/>
    </source>
</evidence>
<dbReference type="GO" id="GO:0032259">
    <property type="term" value="P:methylation"/>
    <property type="evidence" value="ECO:0007669"/>
    <property type="project" value="UniProtKB-KW"/>
</dbReference>
<dbReference type="GO" id="GO:0005694">
    <property type="term" value="C:chromosome"/>
    <property type="evidence" value="ECO:0007669"/>
    <property type="project" value="UniProtKB-SubCell"/>
</dbReference>
<feature type="domain" description="Pre-SET" evidence="11">
    <location>
        <begin position="1179"/>
        <end position="1239"/>
    </location>
</feature>
<dbReference type="InterPro" id="IPR025794">
    <property type="entry name" value="H3-K9-MeTrfase_plant"/>
</dbReference>
<feature type="non-terminal residue" evidence="14">
    <location>
        <position position="1"/>
    </location>
</feature>
<feature type="domain" description="SET" evidence="10">
    <location>
        <begin position="1242"/>
        <end position="1383"/>
    </location>
</feature>
<dbReference type="CDD" id="cd10545">
    <property type="entry name" value="SET_AtSUVH-like"/>
    <property type="match status" value="1"/>
</dbReference>
<evidence type="ECO:0000256" key="9">
    <source>
        <dbReference type="SAM" id="MobiDB-lite"/>
    </source>
</evidence>
<evidence type="ECO:0000256" key="2">
    <source>
        <dbReference type="ARBA" id="ARBA00022454"/>
    </source>
</evidence>
<dbReference type="SUPFAM" id="SSF82199">
    <property type="entry name" value="SET domain"/>
    <property type="match status" value="1"/>
</dbReference>
<dbReference type="InterPro" id="IPR051357">
    <property type="entry name" value="H3K9_HMTase_SUVAR3-9"/>
</dbReference>
<evidence type="ECO:0000256" key="7">
    <source>
        <dbReference type="ARBA" id="ARBA00023242"/>
    </source>
</evidence>
<keyword evidence="3" id="KW-0489">Methyltransferase</keyword>
<gene>
    <name evidence="14" type="ORF">EJB05_42741</name>
</gene>
<sequence>MHLQPYDSLSIPKSTRARAHPPRPLVIAARPPPFRLPIPFPLPLPGLRHPRPPLALVTASLGLGESLALPVSSSSCRCRRFRQAAPSRLSRRTRSRGICLPPSPMLGAGVEPPAPPSAAAARLVARGVRPRRISAKRSWPPGCGRVPAPPPPAAAAGDGEKGADGRADEVVAPAAVPPAAQNGAPDQQGKDKVEEAAASAAVPPAAQNGAPHQQGKDKVEEAAALTADPPAAQKGAPHQPEQSKVEVAALSAAVPPAAQNGALPQQGQNKVEVVSAAATSLAAQNSAPTQKGQDKVVEAVNPVAIPPEECNGIISHALPQQGQETTGEEGDRVENGKAGSLINGADAASLDGHEGNMMLQVEVPVLSAPDSGIAGAGTSAQNSDKGAALLLAEEGHDGSGGMMLDEVSGDGYDREMRNRTDGGEIETDVDVVQGSRKKRWLMSAVNPPPKRRAVSAVRRFPPGCGRAAVTTKGSGVSAIRTFPPGCERAAVAIRTFPPGRERAAVATDGSGVLEVSPVRAFPPDGGRVAVTPDGSAVLEVSPIRSYPPGRGRAAVTTIDRGDEERMPAGATPVANGDASSTEALAAVPISGGAASEKVEGKRVVGEGSSKAHNKIQESPVASYISPADIVGANQGSDQLPNVVTKVLPKHGFAEKMKGNISTLEGKQVVQVAGGERSKLDGSLRKDVSKIPMSRAIGANANGKRSDGDNMNVTLLDNAKASNEKSMQRKTLSTKKELVHSNANMKQDKFALKLKVDGISKNTSPRSTESKKGKHVATNQIEENDEMDLVPDQIIVQALMAPDKCPWTQRKKSIVSASKSLAPHKRSKGKDAAPRKQLSLEVVSSELTNDETIDDNEDPYMEDEENSRALILYDEKRVETEFTANLLPSVPSGSHHGQSGGDDVDARRKVRKLLQKFQLLCRKFMQVEEQGTRKVGRIDIAASNTLKKDPTYTKPGPILGSVPGVEVGDEFHFRVELSIIGLHRPIQPGIDSTTINGVPVAISIVASGGYPDELSSSDELIYTGSGGKAAGKKEAEDQKLVRGNLALKNCIEAKTPVRVIHGFKGQSRGEVAHSKSKQVSTFTYDGLYNVVECWQAGQKGSMVFKYRLRRIPGQPQLALHLVKVTKKSKVREGLLLPDISQGRERIPICVINTIDGLMPAPFEYVTKIIYPPWYKKEPPTGCDCTNGCSDSVKCACAVKNGGEIPYNFNGAIVEAKPLIYECGPSCRCPPTCHNRVSQHGVKIPLEIFKTGNRGWGVRSLSSIPSGSFICEYAGELLQDKEAEKRENDEYLFDIGHNYHDEELWEGLKSTPGLESSAPSSKPMEGFTIDAAECGNVGRFINHSCSPNLYAQNVLWDHDDVQKPHVMLFAVENIPPLQELTYHYNYTIGQVEDKNGEEKVKHCYCGSAECCGRLY</sequence>
<dbReference type="PROSITE" id="PS50868">
    <property type="entry name" value="POST_SET"/>
    <property type="match status" value="1"/>
</dbReference>
<evidence type="ECO:0000256" key="6">
    <source>
        <dbReference type="ARBA" id="ARBA00022853"/>
    </source>
</evidence>
<evidence type="ECO:0000256" key="1">
    <source>
        <dbReference type="ARBA" id="ARBA00004286"/>
    </source>
</evidence>
<dbReference type="InterPro" id="IPR003616">
    <property type="entry name" value="Post-SET_dom"/>
</dbReference>
<reference evidence="14 15" key="1">
    <citation type="journal article" date="2019" name="Sci. Rep.">
        <title>A high-quality genome of Eragrostis curvula grass provides insights into Poaceae evolution and supports new strategies to enhance forage quality.</title>
        <authorList>
            <person name="Carballo J."/>
            <person name="Santos B.A.C.M."/>
            <person name="Zappacosta D."/>
            <person name="Garbus I."/>
            <person name="Selva J.P."/>
            <person name="Gallo C.A."/>
            <person name="Diaz A."/>
            <person name="Albertini E."/>
            <person name="Caccamo M."/>
            <person name="Echenique V."/>
        </authorList>
    </citation>
    <scope>NUCLEOTIDE SEQUENCE [LARGE SCALE GENOMIC DNA]</scope>
    <source>
        <strain evidence="15">cv. Victoria</strain>
        <tissue evidence="14">Leaf</tissue>
    </source>
</reference>
<dbReference type="GO" id="GO:0003690">
    <property type="term" value="F:double-stranded DNA binding"/>
    <property type="evidence" value="ECO:0007669"/>
    <property type="project" value="TreeGrafter"/>
</dbReference>
<dbReference type="PROSITE" id="PS50867">
    <property type="entry name" value="PRE_SET"/>
    <property type="match status" value="1"/>
</dbReference>
<keyword evidence="4" id="KW-0808">Transferase</keyword>
<dbReference type="InterPro" id="IPR001214">
    <property type="entry name" value="SET_dom"/>
</dbReference>
<feature type="domain" description="Post-SET" evidence="12">
    <location>
        <begin position="1397"/>
        <end position="1413"/>
    </location>
</feature>
<dbReference type="InterPro" id="IPR046341">
    <property type="entry name" value="SET_dom_sf"/>
</dbReference>
<dbReference type="PROSITE" id="PS50280">
    <property type="entry name" value="SET"/>
    <property type="match status" value="1"/>
</dbReference>
<dbReference type="InterPro" id="IPR003105">
    <property type="entry name" value="SRA_YDG"/>
</dbReference>
<keyword evidence="6" id="KW-0156">Chromatin regulator</keyword>
<dbReference type="InterPro" id="IPR007728">
    <property type="entry name" value="Pre-SET_dom"/>
</dbReference>
<dbReference type="PANTHER" id="PTHR45660">
    <property type="entry name" value="HISTONE-LYSINE N-METHYLTRANSFERASE SETMAR"/>
    <property type="match status" value="1"/>
</dbReference>
<evidence type="ECO:0000313" key="15">
    <source>
        <dbReference type="Proteomes" id="UP000324897"/>
    </source>
</evidence>
<proteinExistence type="predicted"/>
<evidence type="ECO:0000259" key="12">
    <source>
        <dbReference type="PROSITE" id="PS50868"/>
    </source>
</evidence>
<feature type="region of interest" description="Disordered" evidence="9">
    <location>
        <begin position="808"/>
        <end position="837"/>
    </location>
</feature>
<dbReference type="InterPro" id="IPR015947">
    <property type="entry name" value="PUA-like_sf"/>
</dbReference>
<feature type="region of interest" description="Disordered" evidence="9">
    <location>
        <begin position="1"/>
        <end position="25"/>
    </location>
</feature>
<feature type="compositionally biased region" description="Low complexity" evidence="9">
    <location>
        <begin position="170"/>
        <end position="180"/>
    </location>
</feature>
<feature type="compositionally biased region" description="Low complexity" evidence="9">
    <location>
        <begin position="196"/>
        <end position="206"/>
    </location>
</feature>
<dbReference type="SMART" id="SM00466">
    <property type="entry name" value="SRA"/>
    <property type="match status" value="1"/>
</dbReference>
<evidence type="ECO:0000256" key="8">
    <source>
        <dbReference type="PROSITE-ProRule" id="PRU00358"/>
    </source>
</evidence>
<name>A0A5J9TCZ4_9POAL</name>
<feature type="domain" description="YDG" evidence="13">
    <location>
        <begin position="959"/>
        <end position="1109"/>
    </location>
</feature>
<keyword evidence="2" id="KW-0158">Chromosome</keyword>
<dbReference type="Gene3D" id="2.170.270.10">
    <property type="entry name" value="SET domain"/>
    <property type="match status" value="1"/>
</dbReference>
<comment type="subcellular location">
    <subcellularLocation>
        <location evidence="1">Chromosome</location>
    </subcellularLocation>
    <subcellularLocation>
        <location evidence="8">Nucleus</location>
    </subcellularLocation>
</comment>
<dbReference type="GO" id="GO:0042054">
    <property type="term" value="F:histone methyltransferase activity"/>
    <property type="evidence" value="ECO:0007669"/>
    <property type="project" value="InterPro"/>
</dbReference>
<dbReference type="Pfam" id="PF00856">
    <property type="entry name" value="SET"/>
    <property type="match status" value="1"/>
</dbReference>
<organism evidence="14 15">
    <name type="scientific">Eragrostis curvula</name>
    <name type="common">weeping love grass</name>
    <dbReference type="NCBI Taxonomy" id="38414"/>
    <lineage>
        <taxon>Eukaryota</taxon>
        <taxon>Viridiplantae</taxon>
        <taxon>Streptophyta</taxon>
        <taxon>Embryophyta</taxon>
        <taxon>Tracheophyta</taxon>
        <taxon>Spermatophyta</taxon>
        <taxon>Magnoliopsida</taxon>
        <taxon>Liliopsida</taxon>
        <taxon>Poales</taxon>
        <taxon>Poaceae</taxon>
        <taxon>PACMAD clade</taxon>
        <taxon>Chloridoideae</taxon>
        <taxon>Eragrostideae</taxon>
        <taxon>Eragrostidinae</taxon>
        <taxon>Eragrostis</taxon>
    </lineage>
</organism>
<dbReference type="SUPFAM" id="SSF88697">
    <property type="entry name" value="PUA domain-like"/>
    <property type="match status" value="1"/>
</dbReference>
<evidence type="ECO:0000256" key="5">
    <source>
        <dbReference type="ARBA" id="ARBA00022691"/>
    </source>
</evidence>
<evidence type="ECO:0000256" key="4">
    <source>
        <dbReference type="ARBA" id="ARBA00022679"/>
    </source>
</evidence>
<evidence type="ECO:0000259" key="13">
    <source>
        <dbReference type="PROSITE" id="PS51015"/>
    </source>
</evidence>
<dbReference type="PROSITE" id="PS51575">
    <property type="entry name" value="SAM_MT43_SUVAR39_2"/>
    <property type="match status" value="1"/>
</dbReference>
<dbReference type="Proteomes" id="UP000324897">
    <property type="component" value="Chromosome 3"/>
</dbReference>
<evidence type="ECO:0000259" key="11">
    <source>
        <dbReference type="PROSITE" id="PS50867"/>
    </source>
</evidence>
<dbReference type="GO" id="GO:0005634">
    <property type="term" value="C:nucleus"/>
    <property type="evidence" value="ECO:0007669"/>
    <property type="project" value="UniProtKB-SubCell"/>
</dbReference>
<dbReference type="OrthoDB" id="5792673at2759"/>
<dbReference type="InterPro" id="IPR036987">
    <property type="entry name" value="SRA-YDG_sf"/>
</dbReference>
<feature type="compositionally biased region" description="Basic and acidic residues" evidence="9">
    <location>
        <begin position="158"/>
        <end position="169"/>
    </location>
</feature>
<keyword evidence="15" id="KW-1185">Reference proteome</keyword>
<dbReference type="Pfam" id="PF05033">
    <property type="entry name" value="Pre-SET"/>
    <property type="match status" value="1"/>
</dbReference>
<evidence type="ECO:0000256" key="3">
    <source>
        <dbReference type="ARBA" id="ARBA00022603"/>
    </source>
</evidence>
<dbReference type="GO" id="GO:0008270">
    <property type="term" value="F:zinc ion binding"/>
    <property type="evidence" value="ECO:0007669"/>
    <property type="project" value="InterPro"/>
</dbReference>
<dbReference type="Gene3D" id="2.30.280.10">
    <property type="entry name" value="SRA-YDG"/>
    <property type="match status" value="1"/>
</dbReference>
<accession>A0A5J9TCZ4</accession>
<protein>
    <submittedName>
        <fullName evidence="14">Uncharacterized protein</fullName>
    </submittedName>
</protein>
<feature type="region of interest" description="Disordered" evidence="9">
    <location>
        <begin position="132"/>
        <end position="220"/>
    </location>
</feature>
<keyword evidence="7 8" id="KW-0539">Nucleus</keyword>
<dbReference type="Gramene" id="TVU09280">
    <property type="protein sequence ID" value="TVU09280"/>
    <property type="gene ID" value="EJB05_42741"/>
</dbReference>